<proteinExistence type="predicted"/>
<evidence type="ECO:0000313" key="2">
    <source>
        <dbReference type="EMBL" id="SDP60428.1"/>
    </source>
</evidence>
<keyword evidence="3" id="KW-1185">Reference proteome</keyword>
<feature type="compositionally biased region" description="Low complexity" evidence="1">
    <location>
        <begin position="112"/>
        <end position="121"/>
    </location>
</feature>
<sequence>MIRTMRPFPTPAEYGKWDVLPADPPDSELDLTNEDVKHALERRETLKMDWHADWHYPHGVWRPDTIEQHPELAEAWRNWFLRRSWEGIAFINGCLVRWSQTPPTASRPTGGVSYSVPVSSPDHSGSGTSRTAPRPDRPASYTSGISPS</sequence>
<name>A0A1H0U3A4_9ACTN</name>
<feature type="compositionally biased region" description="Polar residues" evidence="1">
    <location>
        <begin position="122"/>
        <end position="131"/>
    </location>
</feature>
<organism evidence="2 3">
    <name type="scientific">Actinopolyspora xinjiangensis</name>
    <dbReference type="NCBI Taxonomy" id="405564"/>
    <lineage>
        <taxon>Bacteria</taxon>
        <taxon>Bacillati</taxon>
        <taxon>Actinomycetota</taxon>
        <taxon>Actinomycetes</taxon>
        <taxon>Actinopolysporales</taxon>
        <taxon>Actinopolysporaceae</taxon>
        <taxon>Actinopolyspora</taxon>
    </lineage>
</organism>
<evidence type="ECO:0000256" key="1">
    <source>
        <dbReference type="SAM" id="MobiDB-lite"/>
    </source>
</evidence>
<accession>A0A1H0U3A4</accession>
<dbReference type="AlphaFoldDB" id="A0A1H0U3A4"/>
<gene>
    <name evidence="2" type="ORF">SAMN04487905_1068</name>
</gene>
<dbReference type="Proteomes" id="UP000199497">
    <property type="component" value="Unassembled WGS sequence"/>
</dbReference>
<dbReference type="EMBL" id="FNJR01000006">
    <property type="protein sequence ID" value="SDP60428.1"/>
    <property type="molecule type" value="Genomic_DNA"/>
</dbReference>
<reference evidence="3" key="1">
    <citation type="submission" date="2016-10" db="EMBL/GenBank/DDBJ databases">
        <authorList>
            <person name="Varghese N."/>
            <person name="Submissions S."/>
        </authorList>
    </citation>
    <scope>NUCLEOTIDE SEQUENCE [LARGE SCALE GENOMIC DNA]</scope>
    <source>
        <strain evidence="3">DSM 46732</strain>
    </source>
</reference>
<feature type="region of interest" description="Disordered" evidence="1">
    <location>
        <begin position="100"/>
        <end position="148"/>
    </location>
</feature>
<protein>
    <submittedName>
        <fullName evidence="2">Uncharacterized protein</fullName>
    </submittedName>
</protein>
<evidence type="ECO:0000313" key="3">
    <source>
        <dbReference type="Proteomes" id="UP000199497"/>
    </source>
</evidence>